<evidence type="ECO:0000256" key="1">
    <source>
        <dbReference type="SAM" id="MobiDB-lite"/>
    </source>
</evidence>
<protein>
    <submittedName>
        <fullName evidence="3">Uncharacterized protein</fullName>
    </submittedName>
</protein>
<keyword evidence="2" id="KW-0732">Signal</keyword>
<feature type="signal peptide" evidence="2">
    <location>
        <begin position="1"/>
        <end position="18"/>
    </location>
</feature>
<name>A3C9R2_ORYSJ</name>
<feature type="region of interest" description="Disordered" evidence="1">
    <location>
        <begin position="60"/>
        <end position="89"/>
    </location>
</feature>
<feature type="chain" id="PRO_5002652003" evidence="2">
    <location>
        <begin position="19"/>
        <end position="140"/>
    </location>
</feature>
<feature type="compositionally biased region" description="Low complexity" evidence="1">
    <location>
        <begin position="60"/>
        <end position="71"/>
    </location>
</feature>
<reference evidence="3" key="2">
    <citation type="submission" date="2008-12" db="EMBL/GenBank/DDBJ databases">
        <title>Improved gene annotation of the rice (Oryza sativa) genomes.</title>
        <authorList>
            <person name="Wang J."/>
            <person name="Li R."/>
            <person name="Fan W."/>
            <person name="Huang Q."/>
            <person name="Zhang J."/>
            <person name="Zhou Y."/>
            <person name="Hu Y."/>
            <person name="Zi S."/>
            <person name="Li J."/>
            <person name="Ni P."/>
            <person name="Zheng H."/>
            <person name="Zhang Y."/>
            <person name="Zhao M."/>
            <person name="Hao Q."/>
            <person name="McDermott J."/>
            <person name="Samudrala R."/>
            <person name="Kristiansen K."/>
            <person name="Wong G.K.-S."/>
        </authorList>
    </citation>
    <scope>NUCLEOTIDE SEQUENCE</scope>
</reference>
<feature type="region of interest" description="Disordered" evidence="1">
    <location>
        <begin position="19"/>
        <end position="40"/>
    </location>
</feature>
<accession>A3C9R2</accession>
<evidence type="ECO:0000313" key="3">
    <source>
        <dbReference type="EMBL" id="EAZ17825.1"/>
    </source>
</evidence>
<proteinExistence type="predicted"/>
<dbReference type="AlphaFoldDB" id="A3C9R2"/>
<gene>
    <name evidence="3" type="ORF">OsJ_33367</name>
</gene>
<dbReference type="EMBL" id="CM000148">
    <property type="protein sequence ID" value="EAZ17825.1"/>
    <property type="molecule type" value="Genomic_DNA"/>
</dbReference>
<evidence type="ECO:0000256" key="2">
    <source>
        <dbReference type="SAM" id="SignalP"/>
    </source>
</evidence>
<reference evidence="3" key="1">
    <citation type="journal article" date="2005" name="PLoS Biol.">
        <title>The genomes of Oryza sativa: a history of duplications.</title>
        <authorList>
            <person name="Yu J."/>
            <person name="Wang J."/>
            <person name="Lin W."/>
            <person name="Li S."/>
            <person name="Li H."/>
            <person name="Zhou J."/>
            <person name="Ni P."/>
            <person name="Dong W."/>
            <person name="Hu S."/>
            <person name="Zeng C."/>
            <person name="Zhang J."/>
            <person name="Zhang Y."/>
            <person name="Li R."/>
            <person name="Xu Z."/>
            <person name="Li S."/>
            <person name="Li X."/>
            <person name="Zheng H."/>
            <person name="Cong L."/>
            <person name="Lin L."/>
            <person name="Yin J."/>
            <person name="Geng J."/>
            <person name="Li G."/>
            <person name="Shi J."/>
            <person name="Liu J."/>
            <person name="Lv H."/>
            <person name="Li J."/>
            <person name="Wang J."/>
            <person name="Deng Y."/>
            <person name="Ran L."/>
            <person name="Shi X."/>
            <person name="Wang X."/>
            <person name="Wu Q."/>
            <person name="Li C."/>
            <person name="Ren X."/>
            <person name="Wang J."/>
            <person name="Wang X."/>
            <person name="Li D."/>
            <person name="Liu D."/>
            <person name="Zhang X."/>
            <person name="Ji Z."/>
            <person name="Zhao W."/>
            <person name="Sun Y."/>
            <person name="Zhang Z."/>
            <person name="Bao J."/>
            <person name="Han Y."/>
            <person name="Dong L."/>
            <person name="Ji J."/>
            <person name="Chen P."/>
            <person name="Wu S."/>
            <person name="Liu J."/>
            <person name="Xiao Y."/>
            <person name="Bu D."/>
            <person name="Tan J."/>
            <person name="Yang L."/>
            <person name="Ye C."/>
            <person name="Zhang J."/>
            <person name="Xu J."/>
            <person name="Zhou Y."/>
            <person name="Yu Y."/>
            <person name="Zhang B."/>
            <person name="Zhuang S."/>
            <person name="Wei H."/>
            <person name="Liu B."/>
            <person name="Lei M."/>
            <person name="Yu H."/>
            <person name="Li Y."/>
            <person name="Xu H."/>
            <person name="Wei S."/>
            <person name="He X."/>
            <person name="Fang L."/>
            <person name="Zhang Z."/>
            <person name="Zhang Y."/>
            <person name="Huang X."/>
            <person name="Su Z."/>
            <person name="Tong W."/>
            <person name="Li J."/>
            <person name="Tong Z."/>
            <person name="Li S."/>
            <person name="Ye J."/>
            <person name="Wang L."/>
            <person name="Fang L."/>
            <person name="Lei T."/>
            <person name="Chen C."/>
            <person name="Chen H."/>
            <person name="Xu Z."/>
            <person name="Li H."/>
            <person name="Huang H."/>
            <person name="Zhang F."/>
            <person name="Xu H."/>
            <person name="Li N."/>
            <person name="Zhao C."/>
            <person name="Li S."/>
            <person name="Dong L."/>
            <person name="Huang Y."/>
            <person name="Li L."/>
            <person name="Xi Y."/>
            <person name="Qi Q."/>
            <person name="Li W."/>
            <person name="Zhang B."/>
            <person name="Hu W."/>
            <person name="Zhang Y."/>
            <person name="Tian X."/>
            <person name="Jiao Y."/>
            <person name="Liang X."/>
            <person name="Jin J."/>
            <person name="Gao L."/>
            <person name="Zheng W."/>
            <person name="Hao B."/>
            <person name="Liu S."/>
            <person name="Wang W."/>
            <person name="Yuan L."/>
            <person name="Cao M."/>
            <person name="McDermott J."/>
            <person name="Samudrala R."/>
            <person name="Wang J."/>
            <person name="Wong G.K."/>
            <person name="Yang H."/>
        </authorList>
    </citation>
    <scope>NUCLEOTIDE SEQUENCE [LARGE SCALE GENOMIC DNA]</scope>
</reference>
<sequence length="140" mass="14822">MERRFLLLAGLLLATAAGEQQPSRTAMADHQQPAATAAPCDPLCISGAAAGATPEAMAAAAMAGGNESESALPPRQLDRPDSSGLPTTHQSWIYHEPVAMPYSTAPPGGHFARRCHRRRHRRLLHDVTRRGGGALDQLLG</sequence>
<dbReference type="Proteomes" id="UP000007752">
    <property type="component" value="Chromosome 11"/>
</dbReference>
<organism evidence="3">
    <name type="scientific">Oryza sativa subsp. japonica</name>
    <name type="common">Rice</name>
    <dbReference type="NCBI Taxonomy" id="39947"/>
    <lineage>
        <taxon>Eukaryota</taxon>
        <taxon>Viridiplantae</taxon>
        <taxon>Streptophyta</taxon>
        <taxon>Embryophyta</taxon>
        <taxon>Tracheophyta</taxon>
        <taxon>Spermatophyta</taxon>
        <taxon>Magnoliopsida</taxon>
        <taxon>Liliopsida</taxon>
        <taxon>Poales</taxon>
        <taxon>Poaceae</taxon>
        <taxon>BOP clade</taxon>
        <taxon>Oryzoideae</taxon>
        <taxon>Oryzeae</taxon>
        <taxon>Oryzinae</taxon>
        <taxon>Oryza</taxon>
        <taxon>Oryza sativa</taxon>
    </lineage>
</organism>